<feature type="domain" description="M23ase beta-sheet core" evidence="1">
    <location>
        <begin position="118"/>
        <end position="182"/>
    </location>
</feature>
<dbReference type="PANTHER" id="PTHR21666:SF270">
    <property type="entry name" value="MUREIN HYDROLASE ACTIVATOR ENVC"/>
    <property type="match status" value="1"/>
</dbReference>
<dbReference type="GO" id="GO:0004222">
    <property type="term" value="F:metalloendopeptidase activity"/>
    <property type="evidence" value="ECO:0007669"/>
    <property type="project" value="TreeGrafter"/>
</dbReference>
<dbReference type="CDD" id="cd12797">
    <property type="entry name" value="M23_peptidase"/>
    <property type="match status" value="1"/>
</dbReference>
<keyword evidence="3" id="KW-1185">Reference proteome</keyword>
<evidence type="ECO:0000313" key="3">
    <source>
        <dbReference type="Proteomes" id="UP000198122"/>
    </source>
</evidence>
<dbReference type="Gene3D" id="2.70.70.10">
    <property type="entry name" value="Glucose Permease (Domain IIA)"/>
    <property type="match status" value="1"/>
</dbReference>
<dbReference type="Pfam" id="PF01551">
    <property type="entry name" value="Peptidase_M23"/>
    <property type="match status" value="1"/>
</dbReference>
<dbReference type="OrthoDB" id="9809488at2"/>
<dbReference type="SUPFAM" id="SSF51261">
    <property type="entry name" value="Duplicated hybrid motif"/>
    <property type="match status" value="1"/>
</dbReference>
<dbReference type="InterPro" id="IPR016047">
    <property type="entry name" value="M23ase_b-sheet_dom"/>
</dbReference>
<gene>
    <name evidence="2" type="ORF">SAMN05445756_1649</name>
</gene>
<sequence length="208" mass="21953">MDALLVRPLDLVNPLEGPWTVRHSPADRVPSHGTTASATALSVDLVPVDARGRSGRITPRTWIAPERPERFPGFGRAVFAPCQGTVVSVTADLEDHAAYRGLPSVGYALTQRRRAADGWGALAGNHVVIRAAAGPVVALCHLQQHSVRVRPGDRVDAGVLVAGCGNSGNSTEPHLHLQAMTDPDPSTARPVGFTLHGRMPRNGEIVAG</sequence>
<proteinExistence type="predicted"/>
<evidence type="ECO:0000259" key="1">
    <source>
        <dbReference type="Pfam" id="PF01551"/>
    </source>
</evidence>
<reference evidence="2 3" key="1">
    <citation type="submission" date="2017-06" db="EMBL/GenBank/DDBJ databases">
        <authorList>
            <person name="Kim H.J."/>
            <person name="Triplett B.A."/>
        </authorList>
    </citation>
    <scope>NUCLEOTIDE SEQUENCE [LARGE SCALE GENOMIC DNA]</scope>
    <source>
        <strain evidence="2 3">DSM 22179</strain>
    </source>
</reference>
<protein>
    <submittedName>
        <fullName evidence="2">Peptidase family M23</fullName>
    </submittedName>
</protein>
<dbReference type="EMBL" id="FYEZ01000002">
    <property type="protein sequence ID" value="SNC71884.1"/>
    <property type="molecule type" value="Genomic_DNA"/>
</dbReference>
<dbReference type="InterPro" id="IPR011055">
    <property type="entry name" value="Dup_hybrid_motif"/>
</dbReference>
<evidence type="ECO:0000313" key="2">
    <source>
        <dbReference type="EMBL" id="SNC71884.1"/>
    </source>
</evidence>
<organism evidence="2 3">
    <name type="scientific">Kytococcus aerolatus</name>
    <dbReference type="NCBI Taxonomy" id="592308"/>
    <lineage>
        <taxon>Bacteria</taxon>
        <taxon>Bacillati</taxon>
        <taxon>Actinomycetota</taxon>
        <taxon>Actinomycetes</taxon>
        <taxon>Micrococcales</taxon>
        <taxon>Kytococcaceae</taxon>
        <taxon>Kytococcus</taxon>
    </lineage>
</organism>
<name>A0A212U187_9MICO</name>
<accession>A0A212U187</accession>
<dbReference type="Proteomes" id="UP000198122">
    <property type="component" value="Unassembled WGS sequence"/>
</dbReference>
<dbReference type="RefSeq" id="WP_088818585.1">
    <property type="nucleotide sequence ID" value="NZ_FYEZ01000002.1"/>
</dbReference>
<dbReference type="AlphaFoldDB" id="A0A212U187"/>
<dbReference type="InterPro" id="IPR050570">
    <property type="entry name" value="Cell_wall_metabolism_enzyme"/>
</dbReference>
<dbReference type="PANTHER" id="PTHR21666">
    <property type="entry name" value="PEPTIDASE-RELATED"/>
    <property type="match status" value="1"/>
</dbReference>